<reference evidence="1 2" key="1">
    <citation type="submission" date="2020-08" db="EMBL/GenBank/DDBJ databases">
        <title>A Genomic Blueprint of the Chicken Gut Microbiome.</title>
        <authorList>
            <person name="Gilroy R."/>
            <person name="Ravi A."/>
            <person name="Getino M."/>
            <person name="Pursley I."/>
            <person name="Horton D.L."/>
            <person name="Alikhan N.-F."/>
            <person name="Baker D."/>
            <person name="Gharbi K."/>
            <person name="Hall N."/>
            <person name="Watson M."/>
            <person name="Adriaenssens E.M."/>
            <person name="Foster-Nyarko E."/>
            <person name="Jarju S."/>
            <person name="Secka A."/>
            <person name="Antonio M."/>
            <person name="Oren A."/>
            <person name="Chaudhuri R."/>
            <person name="La Ragione R.M."/>
            <person name="Hildebrand F."/>
            <person name="Pallen M.J."/>
        </authorList>
    </citation>
    <scope>NUCLEOTIDE SEQUENCE [LARGE SCALE GENOMIC DNA]</scope>
    <source>
        <strain evidence="1 2">Sa2YVA2</strain>
    </source>
</reference>
<evidence type="ECO:0008006" key="3">
    <source>
        <dbReference type="Google" id="ProtNLM"/>
    </source>
</evidence>
<comment type="caution">
    <text evidence="1">The sequence shown here is derived from an EMBL/GenBank/DDBJ whole genome shotgun (WGS) entry which is preliminary data.</text>
</comment>
<evidence type="ECO:0000313" key="1">
    <source>
        <dbReference type="EMBL" id="MBD7984410.1"/>
    </source>
</evidence>
<accession>A0ABR8U8R4</accession>
<protein>
    <recommendedName>
        <fullName evidence="3">HK97 gp10 family phage protein</fullName>
    </recommendedName>
</protein>
<dbReference type="RefSeq" id="WP_191694100.1">
    <property type="nucleotide sequence ID" value="NZ_JACSQN010000005.1"/>
</dbReference>
<dbReference type="EMBL" id="JACSQN010000005">
    <property type="protein sequence ID" value="MBD7984410.1"/>
    <property type="molecule type" value="Genomic_DNA"/>
</dbReference>
<organism evidence="1 2">
    <name type="scientific">Sporosarcina quadrami</name>
    <dbReference type="NCBI Taxonomy" id="2762234"/>
    <lineage>
        <taxon>Bacteria</taxon>
        <taxon>Bacillati</taxon>
        <taxon>Bacillota</taxon>
        <taxon>Bacilli</taxon>
        <taxon>Bacillales</taxon>
        <taxon>Caryophanaceae</taxon>
        <taxon>Sporosarcina</taxon>
    </lineage>
</organism>
<proteinExistence type="predicted"/>
<gene>
    <name evidence="1" type="ORF">H9649_07455</name>
</gene>
<dbReference type="Proteomes" id="UP000626786">
    <property type="component" value="Unassembled WGS sequence"/>
</dbReference>
<evidence type="ECO:0000313" key="2">
    <source>
        <dbReference type="Proteomes" id="UP000626786"/>
    </source>
</evidence>
<name>A0ABR8U8R4_9BACL</name>
<sequence>MKLEFDGIDQLIAEIDRIEGLTDDLKNKALIAGGDLLRDRMKEEVYANGLHRLSGEGQESLIRTEPKDGELFVGTQGGKKQPGFYLYMHEFGFYNVRAKRFVAPRPFASIAYENSKDDILNAYVDEFRKGIGMS</sequence>
<keyword evidence="2" id="KW-1185">Reference proteome</keyword>